<evidence type="ECO:0000313" key="1">
    <source>
        <dbReference type="EMBL" id="EFH41949.1"/>
    </source>
</evidence>
<dbReference type="Proteomes" id="UP000008694">
    <property type="component" value="Unassembled WGS sequence"/>
</dbReference>
<organism evidence="2">
    <name type="scientific">Arabidopsis lyrata subsp. lyrata</name>
    <name type="common">Lyre-leaved rock-cress</name>
    <dbReference type="NCBI Taxonomy" id="81972"/>
    <lineage>
        <taxon>Eukaryota</taxon>
        <taxon>Viridiplantae</taxon>
        <taxon>Streptophyta</taxon>
        <taxon>Embryophyta</taxon>
        <taxon>Tracheophyta</taxon>
        <taxon>Spermatophyta</taxon>
        <taxon>Magnoliopsida</taxon>
        <taxon>eudicotyledons</taxon>
        <taxon>Gunneridae</taxon>
        <taxon>Pentapetalae</taxon>
        <taxon>rosids</taxon>
        <taxon>malvids</taxon>
        <taxon>Brassicales</taxon>
        <taxon>Brassicaceae</taxon>
        <taxon>Camelineae</taxon>
        <taxon>Arabidopsis</taxon>
    </lineage>
</organism>
<keyword evidence="2" id="KW-1185">Reference proteome</keyword>
<dbReference type="AlphaFoldDB" id="D7MMP1"/>
<protein>
    <submittedName>
        <fullName evidence="1">Uncharacterized protein</fullName>
    </submittedName>
</protein>
<reference evidence="2" key="1">
    <citation type="journal article" date="2011" name="Nat. Genet.">
        <title>The Arabidopsis lyrata genome sequence and the basis of rapid genome size change.</title>
        <authorList>
            <person name="Hu T.T."/>
            <person name="Pattyn P."/>
            <person name="Bakker E.G."/>
            <person name="Cao J."/>
            <person name="Cheng J.-F."/>
            <person name="Clark R.M."/>
            <person name="Fahlgren N."/>
            <person name="Fawcett J.A."/>
            <person name="Grimwood J."/>
            <person name="Gundlach H."/>
            <person name="Haberer G."/>
            <person name="Hollister J.D."/>
            <person name="Ossowski S."/>
            <person name="Ottilar R.P."/>
            <person name="Salamov A.A."/>
            <person name="Schneeberger K."/>
            <person name="Spannagl M."/>
            <person name="Wang X."/>
            <person name="Yang L."/>
            <person name="Nasrallah M.E."/>
            <person name="Bergelson J."/>
            <person name="Carrington J.C."/>
            <person name="Gaut B.S."/>
            <person name="Schmutz J."/>
            <person name="Mayer K.F.X."/>
            <person name="Van de Peer Y."/>
            <person name="Grigoriev I.V."/>
            <person name="Nordborg M."/>
            <person name="Weigel D."/>
            <person name="Guo Y.-L."/>
        </authorList>
    </citation>
    <scope>NUCLEOTIDE SEQUENCE [LARGE SCALE GENOMIC DNA]</scope>
    <source>
        <strain evidence="2">cv. MN47</strain>
    </source>
</reference>
<accession>D7MMP1</accession>
<dbReference type="HOGENOM" id="CLU_2430085_0_0_1"/>
<proteinExistence type="predicted"/>
<dbReference type="STRING" id="81972.D7MMP1"/>
<evidence type="ECO:0000313" key="2">
    <source>
        <dbReference type="Proteomes" id="UP000008694"/>
    </source>
</evidence>
<name>D7MMP1_ARALL</name>
<dbReference type="Gramene" id="scaffold_801226.1">
    <property type="protein sequence ID" value="scaffold_801226.1"/>
    <property type="gene ID" value="scaffold_801226.1"/>
</dbReference>
<sequence length="91" mass="10929">MSRIEKLTKLIHVSTKNYIHGYIGDTPAYLRNIVDTICIMAWTCFSFMRLQLMRQTPSAYENYRKSGRYFDIVYHENARSLPHYQNIYQIE</sequence>
<dbReference type="EMBL" id="GL348720">
    <property type="protein sequence ID" value="EFH41949.1"/>
    <property type="molecule type" value="Genomic_DNA"/>
</dbReference>
<gene>
    <name evidence="1" type="ORF">ARALYDRAFT_917826</name>
</gene>
<dbReference type="eggNOG" id="KOG4204">
    <property type="taxonomic scope" value="Eukaryota"/>
</dbReference>